<reference evidence="1 2" key="1">
    <citation type="submission" date="2016-08" db="EMBL/GenBank/DDBJ databases">
        <authorList>
            <person name="Seilhamer J.J."/>
        </authorList>
    </citation>
    <scope>NUCLEOTIDE SEQUENCE [LARGE SCALE GENOMIC DNA]</scope>
    <source>
        <strain evidence="1 2">CCBAU 10071</strain>
    </source>
</reference>
<evidence type="ECO:0000313" key="2">
    <source>
        <dbReference type="Proteomes" id="UP000183174"/>
    </source>
</evidence>
<proteinExistence type="predicted"/>
<evidence type="ECO:0000313" key="1">
    <source>
        <dbReference type="EMBL" id="SCB51661.1"/>
    </source>
</evidence>
<name>A0A1C3XHB4_9BRAD</name>
<dbReference type="RefSeq" id="WP_074448349.1">
    <property type="nucleotide sequence ID" value="NZ_FMAE01000021.1"/>
</dbReference>
<accession>A0A1C3XHB4</accession>
<dbReference type="EMBL" id="FMAE01000021">
    <property type="protein sequence ID" value="SCB51661.1"/>
    <property type="molecule type" value="Genomic_DNA"/>
</dbReference>
<gene>
    <name evidence="1" type="ORF">GA0061099_10214</name>
</gene>
<protein>
    <submittedName>
        <fullName evidence="1">Uncharacterized protein</fullName>
    </submittedName>
</protein>
<organism evidence="1 2">
    <name type="scientific">Bradyrhizobium yuanmingense</name>
    <dbReference type="NCBI Taxonomy" id="108015"/>
    <lineage>
        <taxon>Bacteria</taxon>
        <taxon>Pseudomonadati</taxon>
        <taxon>Pseudomonadota</taxon>
        <taxon>Alphaproteobacteria</taxon>
        <taxon>Hyphomicrobiales</taxon>
        <taxon>Nitrobacteraceae</taxon>
        <taxon>Bradyrhizobium</taxon>
    </lineage>
</organism>
<sequence length="95" mass="9792">MAQQYIGTGRLSTHQSKAYTGTAGTIDNAIGSSVYKVRVVVTSAAYVKVGDSPTATSSDVYMAADAPEYFSCTPGQKVSAIQVSAGGTLHVTEIV</sequence>
<dbReference type="AlphaFoldDB" id="A0A1C3XHB4"/>
<dbReference type="Proteomes" id="UP000183174">
    <property type="component" value="Unassembled WGS sequence"/>
</dbReference>